<evidence type="ECO:0000256" key="4">
    <source>
        <dbReference type="ARBA" id="ARBA00022679"/>
    </source>
</evidence>
<dbReference type="InterPro" id="IPR027408">
    <property type="entry name" value="PNPase/RNase_PH_dom_sf"/>
</dbReference>
<dbReference type="PANTHER" id="PTHR11252">
    <property type="entry name" value="POLYRIBONUCLEOTIDE NUCLEOTIDYLTRANSFERASE"/>
    <property type="match status" value="1"/>
</dbReference>
<keyword evidence="7" id="KW-0460">Magnesium</keyword>
<protein>
    <recommendedName>
        <fullName evidence="2">polyribonucleotide nucleotidyltransferase</fullName>
        <ecNumber evidence="2">2.7.7.8</ecNumber>
    </recommendedName>
</protein>
<dbReference type="NCBIfam" id="NF008805">
    <property type="entry name" value="PRK11824.1"/>
    <property type="match status" value="1"/>
</dbReference>
<dbReference type="InterPro" id="IPR015847">
    <property type="entry name" value="ExoRNase_PH_dom2"/>
</dbReference>
<dbReference type="InterPro" id="IPR036612">
    <property type="entry name" value="KH_dom_type_1_sf"/>
</dbReference>
<dbReference type="SMART" id="SM00322">
    <property type="entry name" value="KH"/>
    <property type="match status" value="1"/>
</dbReference>
<accession>A0A0F9NGS7</accession>
<evidence type="ECO:0000256" key="7">
    <source>
        <dbReference type="ARBA" id="ARBA00022842"/>
    </source>
</evidence>
<gene>
    <name evidence="10" type="ORF">LCGC14_1029610</name>
</gene>
<dbReference type="FunFam" id="3.30.230.70:FF:000002">
    <property type="entry name" value="Polyribonucleotide nucleotidyltransferase"/>
    <property type="match status" value="1"/>
</dbReference>
<dbReference type="PROSITE" id="PS50084">
    <property type="entry name" value="KH_TYPE_1"/>
    <property type="match status" value="1"/>
</dbReference>
<dbReference type="PIRSF" id="PIRSF005499">
    <property type="entry name" value="PNPase"/>
    <property type="match status" value="1"/>
</dbReference>
<dbReference type="InterPro" id="IPR036456">
    <property type="entry name" value="PNPase_PH_RNA-bd_sf"/>
</dbReference>
<dbReference type="GO" id="GO:0000175">
    <property type="term" value="F:3'-5'-RNA exonuclease activity"/>
    <property type="evidence" value="ECO:0007669"/>
    <property type="project" value="TreeGrafter"/>
</dbReference>
<dbReference type="InterPro" id="IPR015848">
    <property type="entry name" value="PNPase_PH_RNA-bd_bac/org-type"/>
</dbReference>
<dbReference type="Gene3D" id="3.30.230.70">
    <property type="entry name" value="GHMP Kinase, N-terminal domain"/>
    <property type="match status" value="2"/>
</dbReference>
<dbReference type="InterPro" id="IPR012340">
    <property type="entry name" value="NA-bd_OB-fold"/>
</dbReference>
<dbReference type="SUPFAM" id="SSF54791">
    <property type="entry name" value="Eukaryotic type KH-domain (KH-domain type I)"/>
    <property type="match status" value="1"/>
</dbReference>
<keyword evidence="5" id="KW-0548">Nucleotidyltransferase</keyword>
<dbReference type="FunFam" id="3.30.1370.10:FF:000001">
    <property type="entry name" value="Polyribonucleotide nucleotidyltransferase"/>
    <property type="match status" value="1"/>
</dbReference>
<dbReference type="CDD" id="cd02393">
    <property type="entry name" value="KH-I_PNPase"/>
    <property type="match status" value="1"/>
</dbReference>
<dbReference type="Pfam" id="PF00013">
    <property type="entry name" value="KH_1"/>
    <property type="match status" value="1"/>
</dbReference>
<evidence type="ECO:0000256" key="3">
    <source>
        <dbReference type="ARBA" id="ARBA00022490"/>
    </source>
</evidence>
<name>A0A0F9NGS7_9ZZZZ</name>
<keyword evidence="3" id="KW-0963">Cytoplasm</keyword>
<dbReference type="Gene3D" id="2.40.50.140">
    <property type="entry name" value="Nucleic acid-binding proteins"/>
    <property type="match status" value="1"/>
</dbReference>
<dbReference type="Pfam" id="PF03726">
    <property type="entry name" value="PNPase"/>
    <property type="match status" value="1"/>
</dbReference>
<evidence type="ECO:0000256" key="8">
    <source>
        <dbReference type="ARBA" id="ARBA00022884"/>
    </source>
</evidence>
<dbReference type="Pfam" id="PF00575">
    <property type="entry name" value="S1"/>
    <property type="match status" value="1"/>
</dbReference>
<dbReference type="HAMAP" id="MF_01595">
    <property type="entry name" value="PNPase"/>
    <property type="match status" value="1"/>
</dbReference>
<organism evidence="10">
    <name type="scientific">marine sediment metagenome</name>
    <dbReference type="NCBI Taxonomy" id="412755"/>
    <lineage>
        <taxon>unclassified sequences</taxon>
        <taxon>metagenomes</taxon>
        <taxon>ecological metagenomes</taxon>
    </lineage>
</organism>
<dbReference type="InterPro" id="IPR001247">
    <property type="entry name" value="ExoRNase_PH_dom1"/>
</dbReference>
<dbReference type="SUPFAM" id="SSF54211">
    <property type="entry name" value="Ribosomal protein S5 domain 2-like"/>
    <property type="match status" value="2"/>
</dbReference>
<sequence length="706" mass="76942">MPKAQKKENQLSAQIFEKEIAGKKFIVETGKIAKQADGAVTIRIGDTIVLMTVVADKERKPGADFLPLTIDIEERMYAAGKIPGGFIKREGRPSEGSILTARLIDRPLRPSFPKGYTYNTQVVATILTVDQVNPYDILALNGASTALTISDIPFDGPVAAVRVGRVDGTFIVNPTLAEIDESDIDLVVAGNKDAVLMIEAGMKEVSEADAIEAMAIARKAIVEIVEFQLEIAKAVGKEKREIELDTIPDETKKNVRETAETEILQAVKLTDKKERSAKLKEVRTAVKEKLQEGVSEEDAAEVAFQVSGALKNLEKELIRGRVVKENTRLDGRKTDEIRQITAEPGYLPISRIHGSGLFTRGQTQALTVLTLGTMSEDQMIDGIGLETSKRYMHHYNFPPFSTGEAWFMRGPKRREIGHGNLAERALFPVIPGDEDFPYTLRLVSDILESNGSTSMASVCGSTLALMDAGVPIKKPVAGIAMGLIKEGDDIAILSDILGDEDAIGDMDFKVAGTKDGITAMQMDMKVTGISDETLKEALEQARQGRLHILGIMTDAISEPRTEMSEFAPKVITVKIDKEKIGDIIGPGGKIIKGITEETGANIDIEQDGTVFISSKDAEGADKAKQIVENIVKEVEKGEEYEGKVVRITNFGAFVEILPGKDGLVHVSKLSDEYVENVEDIVKEGEIIKVKVLDKDKQGKISLKKID</sequence>
<dbReference type="PANTHER" id="PTHR11252:SF0">
    <property type="entry name" value="POLYRIBONUCLEOTIDE NUCLEOTIDYLTRANSFERASE 1, MITOCHONDRIAL"/>
    <property type="match status" value="1"/>
</dbReference>
<reference evidence="10" key="1">
    <citation type="journal article" date="2015" name="Nature">
        <title>Complex archaea that bridge the gap between prokaryotes and eukaryotes.</title>
        <authorList>
            <person name="Spang A."/>
            <person name="Saw J.H."/>
            <person name="Jorgensen S.L."/>
            <person name="Zaremba-Niedzwiedzka K."/>
            <person name="Martijn J."/>
            <person name="Lind A.E."/>
            <person name="van Eijk R."/>
            <person name="Schleper C."/>
            <person name="Guy L."/>
            <person name="Ettema T.J."/>
        </authorList>
    </citation>
    <scope>NUCLEOTIDE SEQUENCE</scope>
</reference>
<dbReference type="FunFam" id="2.40.50.140:FF:000051">
    <property type="entry name" value="RNA-binding transcriptional accessory protein"/>
    <property type="match status" value="1"/>
</dbReference>
<dbReference type="InterPro" id="IPR004087">
    <property type="entry name" value="KH_dom"/>
</dbReference>
<dbReference type="GO" id="GO:0006402">
    <property type="term" value="P:mRNA catabolic process"/>
    <property type="evidence" value="ECO:0007669"/>
    <property type="project" value="InterPro"/>
</dbReference>
<dbReference type="Pfam" id="PF03725">
    <property type="entry name" value="RNase_PH_C"/>
    <property type="match status" value="2"/>
</dbReference>
<comment type="caution">
    <text evidence="10">The sequence shown here is derived from an EMBL/GenBank/DDBJ whole genome shotgun (WGS) entry which is preliminary data.</text>
</comment>
<dbReference type="SUPFAM" id="SSF55666">
    <property type="entry name" value="Ribonuclease PH domain 2-like"/>
    <property type="match status" value="2"/>
</dbReference>
<dbReference type="Pfam" id="PF01138">
    <property type="entry name" value="RNase_PH"/>
    <property type="match status" value="2"/>
</dbReference>
<evidence type="ECO:0000313" key="10">
    <source>
        <dbReference type="EMBL" id="KKN11137.1"/>
    </source>
</evidence>
<dbReference type="GO" id="GO:0046872">
    <property type="term" value="F:metal ion binding"/>
    <property type="evidence" value="ECO:0007669"/>
    <property type="project" value="UniProtKB-KW"/>
</dbReference>
<comment type="similarity">
    <text evidence="1">Belongs to the polyribonucleotide nucleotidyltransferase family.</text>
</comment>
<dbReference type="InterPro" id="IPR020568">
    <property type="entry name" value="Ribosomal_Su5_D2-typ_SF"/>
</dbReference>
<evidence type="ECO:0000256" key="1">
    <source>
        <dbReference type="ARBA" id="ARBA00007404"/>
    </source>
</evidence>
<dbReference type="InterPro" id="IPR012162">
    <property type="entry name" value="PNPase"/>
</dbReference>
<dbReference type="NCBIfam" id="TIGR03591">
    <property type="entry name" value="polynuc_phos"/>
    <property type="match status" value="1"/>
</dbReference>
<dbReference type="GO" id="GO:0006396">
    <property type="term" value="P:RNA processing"/>
    <property type="evidence" value="ECO:0007669"/>
    <property type="project" value="InterPro"/>
</dbReference>
<evidence type="ECO:0000256" key="6">
    <source>
        <dbReference type="ARBA" id="ARBA00022723"/>
    </source>
</evidence>
<dbReference type="CDD" id="cd11363">
    <property type="entry name" value="RNase_PH_PNPase_1"/>
    <property type="match status" value="1"/>
</dbReference>
<dbReference type="InterPro" id="IPR036345">
    <property type="entry name" value="ExoRNase_PH_dom2_sf"/>
</dbReference>
<evidence type="ECO:0000256" key="5">
    <source>
        <dbReference type="ARBA" id="ARBA00022695"/>
    </source>
</evidence>
<dbReference type="EMBL" id="LAZR01004170">
    <property type="protein sequence ID" value="KKN11137.1"/>
    <property type="molecule type" value="Genomic_DNA"/>
</dbReference>
<dbReference type="CDD" id="cd04472">
    <property type="entry name" value="S1_PNPase"/>
    <property type="match status" value="1"/>
</dbReference>
<dbReference type="Gene3D" id="3.30.1370.10">
    <property type="entry name" value="K Homology domain, type 1"/>
    <property type="match status" value="1"/>
</dbReference>
<keyword evidence="6" id="KW-0479">Metal-binding</keyword>
<proteinExistence type="inferred from homology"/>
<dbReference type="CDD" id="cd11364">
    <property type="entry name" value="RNase_PH_PNPase_2"/>
    <property type="match status" value="1"/>
</dbReference>
<dbReference type="FunFam" id="3.30.230.70:FF:000001">
    <property type="entry name" value="Polyribonucleotide nucleotidyltransferase"/>
    <property type="match status" value="1"/>
</dbReference>
<dbReference type="AlphaFoldDB" id="A0A0F9NGS7"/>
<dbReference type="GO" id="GO:0004654">
    <property type="term" value="F:polyribonucleotide nucleotidyltransferase activity"/>
    <property type="evidence" value="ECO:0007669"/>
    <property type="project" value="UniProtKB-EC"/>
</dbReference>
<dbReference type="GO" id="GO:0003729">
    <property type="term" value="F:mRNA binding"/>
    <property type="evidence" value="ECO:0007669"/>
    <property type="project" value="UniProtKB-ARBA"/>
</dbReference>
<feature type="domain" description="S1 motif" evidence="9">
    <location>
        <begin position="637"/>
        <end position="705"/>
    </location>
</feature>
<dbReference type="InterPro" id="IPR004088">
    <property type="entry name" value="KH_dom_type_1"/>
</dbReference>
<dbReference type="SUPFAM" id="SSF50249">
    <property type="entry name" value="Nucleic acid-binding proteins"/>
    <property type="match status" value="1"/>
</dbReference>
<dbReference type="EC" id="2.7.7.8" evidence="2"/>
<evidence type="ECO:0000259" key="9">
    <source>
        <dbReference type="PROSITE" id="PS50126"/>
    </source>
</evidence>
<dbReference type="SUPFAM" id="SSF46915">
    <property type="entry name" value="Polynucleotide phosphorylase/guanosine pentaphosphate synthase (PNPase/GPSI), domain 3"/>
    <property type="match status" value="1"/>
</dbReference>
<keyword evidence="4" id="KW-0808">Transferase</keyword>
<dbReference type="InterPro" id="IPR003029">
    <property type="entry name" value="S1_domain"/>
</dbReference>
<dbReference type="SMART" id="SM00316">
    <property type="entry name" value="S1"/>
    <property type="match status" value="1"/>
</dbReference>
<dbReference type="GO" id="GO:0005829">
    <property type="term" value="C:cytosol"/>
    <property type="evidence" value="ECO:0007669"/>
    <property type="project" value="TreeGrafter"/>
</dbReference>
<evidence type="ECO:0000256" key="2">
    <source>
        <dbReference type="ARBA" id="ARBA00012416"/>
    </source>
</evidence>
<keyword evidence="8" id="KW-0694">RNA-binding</keyword>
<dbReference type="PROSITE" id="PS50126">
    <property type="entry name" value="S1"/>
    <property type="match status" value="1"/>
</dbReference>